<sequence length="85" mass="9519">MNCSTPAPGYNTKLRLTFSAMPCLLIFAGLYYYYHLHNKVKGVNLQNVDDESLTYSFMEFVVPPSTTNSQVCTPIGLLYTLANCL</sequence>
<protein>
    <submittedName>
        <fullName evidence="2">Uncharacterized protein</fullName>
    </submittedName>
</protein>
<comment type="caution">
    <text evidence="2">The sequence shown here is derived from an EMBL/GenBank/DDBJ whole genome shotgun (WGS) entry which is preliminary data.</text>
</comment>
<keyword evidence="1" id="KW-0472">Membrane</keyword>
<gene>
    <name evidence="2" type="ORF">EB796_024886</name>
</gene>
<feature type="transmembrane region" description="Helical" evidence="1">
    <location>
        <begin position="16"/>
        <end position="34"/>
    </location>
</feature>
<dbReference type="EMBL" id="VXIV02003465">
    <property type="protein sequence ID" value="KAF6016802.1"/>
    <property type="molecule type" value="Genomic_DNA"/>
</dbReference>
<evidence type="ECO:0000256" key="1">
    <source>
        <dbReference type="SAM" id="Phobius"/>
    </source>
</evidence>
<evidence type="ECO:0000313" key="3">
    <source>
        <dbReference type="Proteomes" id="UP000593567"/>
    </source>
</evidence>
<reference evidence="2" key="1">
    <citation type="submission" date="2020-06" db="EMBL/GenBank/DDBJ databases">
        <title>Draft genome of Bugula neritina, a colonial animal packing powerful symbionts and potential medicines.</title>
        <authorList>
            <person name="Rayko M."/>
        </authorList>
    </citation>
    <scope>NUCLEOTIDE SEQUENCE [LARGE SCALE GENOMIC DNA]</scope>
    <source>
        <strain evidence="2">Kwan_BN1</strain>
    </source>
</reference>
<dbReference type="AlphaFoldDB" id="A0A7J7IS82"/>
<proteinExistence type="predicted"/>
<name>A0A7J7IS82_BUGNE</name>
<accession>A0A7J7IS82</accession>
<keyword evidence="1" id="KW-1133">Transmembrane helix</keyword>
<keyword evidence="3" id="KW-1185">Reference proteome</keyword>
<evidence type="ECO:0000313" key="2">
    <source>
        <dbReference type="EMBL" id="KAF6016802.1"/>
    </source>
</evidence>
<keyword evidence="1" id="KW-0812">Transmembrane</keyword>
<dbReference type="Proteomes" id="UP000593567">
    <property type="component" value="Unassembled WGS sequence"/>
</dbReference>
<organism evidence="2 3">
    <name type="scientific">Bugula neritina</name>
    <name type="common">Brown bryozoan</name>
    <name type="synonym">Sertularia neritina</name>
    <dbReference type="NCBI Taxonomy" id="10212"/>
    <lineage>
        <taxon>Eukaryota</taxon>
        <taxon>Metazoa</taxon>
        <taxon>Spiralia</taxon>
        <taxon>Lophotrochozoa</taxon>
        <taxon>Bryozoa</taxon>
        <taxon>Gymnolaemata</taxon>
        <taxon>Cheilostomatida</taxon>
        <taxon>Flustrina</taxon>
        <taxon>Buguloidea</taxon>
        <taxon>Bugulidae</taxon>
        <taxon>Bugula</taxon>
    </lineage>
</organism>